<gene>
    <name evidence="9" type="ORF">Msi02_57130</name>
</gene>
<dbReference type="Pfam" id="PF08352">
    <property type="entry name" value="oligo_HPY"/>
    <property type="match status" value="1"/>
</dbReference>
<evidence type="ECO:0000256" key="3">
    <source>
        <dbReference type="ARBA" id="ARBA00022448"/>
    </source>
</evidence>
<dbReference type="RefSeq" id="WP_239108774.1">
    <property type="nucleotide sequence ID" value="NZ_BOOF01000035.1"/>
</dbReference>
<protein>
    <recommendedName>
        <fullName evidence="8">ABC transporter domain-containing protein</fullName>
    </recommendedName>
</protein>
<keyword evidence="5" id="KW-0547">Nucleotide-binding</keyword>
<keyword evidence="7" id="KW-0472">Membrane</keyword>
<feature type="domain" description="ABC transporter" evidence="8">
    <location>
        <begin position="9"/>
        <end position="260"/>
    </location>
</feature>
<dbReference type="InterPro" id="IPR013563">
    <property type="entry name" value="Oligopep_ABC_C"/>
</dbReference>
<dbReference type="PANTHER" id="PTHR43297:SF2">
    <property type="entry name" value="DIPEPTIDE TRANSPORT ATP-BINDING PROTEIN DPPD"/>
    <property type="match status" value="1"/>
</dbReference>
<dbReference type="SMART" id="SM00382">
    <property type="entry name" value="AAA"/>
    <property type="match status" value="1"/>
</dbReference>
<keyword evidence="6" id="KW-0067">ATP-binding</keyword>
<name>A0ABQ4GTX0_9ACTN</name>
<evidence type="ECO:0000256" key="2">
    <source>
        <dbReference type="ARBA" id="ARBA00005417"/>
    </source>
</evidence>
<dbReference type="PROSITE" id="PS50893">
    <property type="entry name" value="ABC_TRANSPORTER_2"/>
    <property type="match status" value="1"/>
</dbReference>
<organism evidence="9 10">
    <name type="scientific">Microbispora siamensis</name>
    <dbReference type="NCBI Taxonomy" id="564413"/>
    <lineage>
        <taxon>Bacteria</taxon>
        <taxon>Bacillati</taxon>
        <taxon>Actinomycetota</taxon>
        <taxon>Actinomycetes</taxon>
        <taxon>Streptosporangiales</taxon>
        <taxon>Streptosporangiaceae</taxon>
        <taxon>Microbispora</taxon>
    </lineage>
</organism>
<dbReference type="CDD" id="cd03257">
    <property type="entry name" value="ABC_NikE_OppD_transporters"/>
    <property type="match status" value="1"/>
</dbReference>
<evidence type="ECO:0000256" key="5">
    <source>
        <dbReference type="ARBA" id="ARBA00022741"/>
    </source>
</evidence>
<dbReference type="EMBL" id="BOOF01000035">
    <property type="protein sequence ID" value="GIH64896.1"/>
    <property type="molecule type" value="Genomic_DNA"/>
</dbReference>
<accession>A0ABQ4GTX0</accession>
<comment type="similarity">
    <text evidence="2">Belongs to the ABC transporter superfamily.</text>
</comment>
<evidence type="ECO:0000313" key="9">
    <source>
        <dbReference type="EMBL" id="GIH64896.1"/>
    </source>
</evidence>
<dbReference type="InterPro" id="IPR003439">
    <property type="entry name" value="ABC_transporter-like_ATP-bd"/>
</dbReference>
<dbReference type="PROSITE" id="PS00211">
    <property type="entry name" value="ABC_TRANSPORTER_1"/>
    <property type="match status" value="1"/>
</dbReference>
<reference evidence="9 10" key="1">
    <citation type="submission" date="2021-01" db="EMBL/GenBank/DDBJ databases">
        <title>Whole genome shotgun sequence of Microbispora siamensis NBRC 104113.</title>
        <authorList>
            <person name="Komaki H."/>
            <person name="Tamura T."/>
        </authorList>
    </citation>
    <scope>NUCLEOTIDE SEQUENCE [LARGE SCALE GENOMIC DNA]</scope>
    <source>
        <strain evidence="9 10">NBRC 104113</strain>
    </source>
</reference>
<evidence type="ECO:0000259" key="8">
    <source>
        <dbReference type="PROSITE" id="PS50893"/>
    </source>
</evidence>
<comment type="subcellular location">
    <subcellularLocation>
        <location evidence="1">Cell membrane</location>
        <topology evidence="1">Peripheral membrane protein</topology>
    </subcellularLocation>
</comment>
<dbReference type="InterPro" id="IPR003593">
    <property type="entry name" value="AAA+_ATPase"/>
</dbReference>
<dbReference type="SUPFAM" id="SSF52540">
    <property type="entry name" value="P-loop containing nucleoside triphosphate hydrolases"/>
    <property type="match status" value="1"/>
</dbReference>
<sequence>MTGDRATLLAVAGLHVRSPEGRDLVSDVSFTLDAGERLGLIGESGSGKSMTALAITGLTPPGMAVSGSVVFDAPGLGRTEVVGAGERRLTSLRGRATSTVFQEPLTALDPLMRVGRQVAEPLRRRRGLRGRALDAAVTAALEEVRLPDPERIARAYPHEISGGQRQRVAIAMALACDPALLIADEPTTALDVTVQADVLALLDGLVRERGMALLFISHDLAVVSRIAERVIVLKNGAAVESGSVDDVVNAPRHPYTRQLVGSARRLDSALDDVLDDWRAP</sequence>
<dbReference type="InterPro" id="IPR050388">
    <property type="entry name" value="ABC_Ni/Peptide_Import"/>
</dbReference>
<comment type="caution">
    <text evidence="9">The sequence shown here is derived from an EMBL/GenBank/DDBJ whole genome shotgun (WGS) entry which is preliminary data.</text>
</comment>
<evidence type="ECO:0000256" key="4">
    <source>
        <dbReference type="ARBA" id="ARBA00022475"/>
    </source>
</evidence>
<dbReference type="InterPro" id="IPR017871">
    <property type="entry name" value="ABC_transporter-like_CS"/>
</dbReference>
<dbReference type="InterPro" id="IPR027417">
    <property type="entry name" value="P-loop_NTPase"/>
</dbReference>
<evidence type="ECO:0000313" key="10">
    <source>
        <dbReference type="Proteomes" id="UP000660454"/>
    </source>
</evidence>
<keyword evidence="4" id="KW-1003">Cell membrane</keyword>
<keyword evidence="10" id="KW-1185">Reference proteome</keyword>
<keyword evidence="3" id="KW-0813">Transport</keyword>
<dbReference type="Gene3D" id="3.40.50.300">
    <property type="entry name" value="P-loop containing nucleotide triphosphate hydrolases"/>
    <property type="match status" value="1"/>
</dbReference>
<dbReference type="PANTHER" id="PTHR43297">
    <property type="entry name" value="OLIGOPEPTIDE TRANSPORT ATP-BINDING PROTEIN APPD"/>
    <property type="match status" value="1"/>
</dbReference>
<evidence type="ECO:0000256" key="6">
    <source>
        <dbReference type="ARBA" id="ARBA00022840"/>
    </source>
</evidence>
<evidence type="ECO:0000256" key="1">
    <source>
        <dbReference type="ARBA" id="ARBA00004202"/>
    </source>
</evidence>
<proteinExistence type="inferred from homology"/>
<evidence type="ECO:0000256" key="7">
    <source>
        <dbReference type="ARBA" id="ARBA00023136"/>
    </source>
</evidence>
<dbReference type="Proteomes" id="UP000660454">
    <property type="component" value="Unassembled WGS sequence"/>
</dbReference>
<dbReference type="Pfam" id="PF00005">
    <property type="entry name" value="ABC_tran"/>
    <property type="match status" value="1"/>
</dbReference>